<dbReference type="EMBL" id="VUJX02000004">
    <property type="protein sequence ID" value="KAL0937486.1"/>
    <property type="molecule type" value="Genomic_DNA"/>
</dbReference>
<gene>
    <name evidence="1" type="ORF">CTRU02_207217</name>
</gene>
<organism evidence="1 2">
    <name type="scientific">Colletotrichum truncatum</name>
    <name type="common">Anthracnose fungus</name>
    <name type="synonym">Colletotrichum capsici</name>
    <dbReference type="NCBI Taxonomy" id="5467"/>
    <lineage>
        <taxon>Eukaryota</taxon>
        <taxon>Fungi</taxon>
        <taxon>Dikarya</taxon>
        <taxon>Ascomycota</taxon>
        <taxon>Pezizomycotina</taxon>
        <taxon>Sordariomycetes</taxon>
        <taxon>Hypocreomycetidae</taxon>
        <taxon>Glomerellales</taxon>
        <taxon>Glomerellaceae</taxon>
        <taxon>Colletotrichum</taxon>
        <taxon>Colletotrichum truncatum species complex</taxon>
    </lineage>
</organism>
<name>A0ACC3Z083_COLTU</name>
<protein>
    <submittedName>
        <fullName evidence="1">Transcription factor thi1</fullName>
    </submittedName>
</protein>
<comment type="caution">
    <text evidence="1">The sequence shown here is derived from an EMBL/GenBank/DDBJ whole genome shotgun (WGS) entry which is preliminary data.</text>
</comment>
<proteinExistence type="predicted"/>
<reference evidence="1 2" key="1">
    <citation type="journal article" date="2020" name="Phytopathology">
        <title>Genome Sequence Resources of Colletotrichum truncatum, C. plurivorum, C. musicola, and C. sojae: Four Species Pathogenic to Soybean (Glycine max).</title>
        <authorList>
            <person name="Rogerio F."/>
            <person name="Boufleur T.R."/>
            <person name="Ciampi-Guillardi M."/>
            <person name="Sukno S.A."/>
            <person name="Thon M.R."/>
            <person name="Massola Junior N.S."/>
            <person name="Baroncelli R."/>
        </authorList>
    </citation>
    <scope>NUCLEOTIDE SEQUENCE [LARGE SCALE GENOMIC DNA]</scope>
    <source>
        <strain evidence="1 2">CMES1059</strain>
    </source>
</reference>
<dbReference type="Proteomes" id="UP000805649">
    <property type="component" value="Unassembled WGS sequence"/>
</dbReference>
<accession>A0ACC3Z083</accession>
<evidence type="ECO:0000313" key="2">
    <source>
        <dbReference type="Proteomes" id="UP000805649"/>
    </source>
</evidence>
<evidence type="ECO:0000313" key="1">
    <source>
        <dbReference type="EMBL" id="KAL0937486.1"/>
    </source>
</evidence>
<keyword evidence="2" id="KW-1185">Reference proteome</keyword>
<sequence>MPCGQLDRRRVGHRCAPCKKSHIKCDGGRPCSSCVTRGSECTTSKASSNFLFVPQGGPSRIPRTLIQDSWRYISTYFQAMGSLMQASVLRGAAVIALSHEDENVSRTLSIVGALYGCRNPQVLHINAKERRKVMNTWLRQRSLIELELKKPEVARFTPIFISAMLLAVVELMLCQEDGRFQTWLSRISMFLKAYSKSQPASAWTPFERDLVRFFKFLDILSAIARVENPVEPQVLPEPWPARPLMLEPAGRVVTGPSLESRILDGLLSSMWQWANLQPRVVAWISKIEAHKLLPQKEADVSKEFIDLKVQGLDIVCEVTSLQSRMIANLIQLSEGPQDGVSASVSPYYNWALTGLSHMFQHDAWQSLMCDLPVMSDEVLHQQALAVLGHVEEMIDKLGLDLALFLPFADFVGWEMVTAAEKQRMLKFLDTVQSRGFNVADEFKVYLLGNWQPNQPQASQKLLGKIKCL</sequence>